<feature type="domain" description="G-protein coupled receptors family 2 profile 2" evidence="12">
    <location>
        <begin position="106"/>
        <end position="414"/>
    </location>
</feature>
<evidence type="ECO:0000259" key="12">
    <source>
        <dbReference type="PROSITE" id="PS50261"/>
    </source>
</evidence>
<keyword evidence="14" id="KW-1185">Reference proteome</keyword>
<sequence length="496" mass="57245">MLSIENKSLLTNNSIENELYCSALFDNLCWPQTPANHSVTISCSTLAMQGVDSSKFITRDCLSTGQWSPVSYQPCVYGDVWDLMMTFYISRTPDQRKAYTDILQAVRIIEFVGLSVSFISVLVSLIIFFTLKSLYCSRTKIHINLLSAIFIQIVARIVNYGIQMKQSNSSSHIIPMICHADGSVSSPKISSVLINMCPLIVIFLQFSISSMFMWMLCEGIHLNNVLTVSVFKNHFKTYYFYILGWVLPLCITLSWSIIMFIKERDRKCWANYNYLKYYWIIDGPRYAVMIINFIFLLNIIRVLLIKIKEGSEKQIRSDLYRKKYSHTHSHGILTNLKSFVLRKHHRTSMNTKFVKKAVKAAIFLLPLLGITHMLETFVSPDDQSIPLFALYCSVTYFLVTFQGFFCSLLYCFLNTEVRETLSRRLKTTQAWSRWKRLLGQQERFGKNKLNSEDQTRLELLIPLSISEPKGSIIEMDDRRLTAEADVTSQPTHKVSC</sequence>
<dbReference type="Pfam" id="PF02793">
    <property type="entry name" value="HRM"/>
    <property type="match status" value="1"/>
</dbReference>
<feature type="transmembrane region" description="Helical" evidence="10">
    <location>
        <begin position="238"/>
        <end position="261"/>
    </location>
</feature>
<evidence type="ECO:0000256" key="7">
    <source>
        <dbReference type="ARBA" id="ARBA00023136"/>
    </source>
</evidence>
<dbReference type="GO" id="GO:0007188">
    <property type="term" value="P:adenylate cyclase-modulating G protein-coupled receptor signaling pathway"/>
    <property type="evidence" value="ECO:0007669"/>
    <property type="project" value="TreeGrafter"/>
</dbReference>
<feature type="domain" description="G-protein coupled receptors family 2 profile 1" evidence="11">
    <location>
        <begin position="1"/>
        <end position="79"/>
    </location>
</feature>
<evidence type="ECO:0000256" key="5">
    <source>
        <dbReference type="ARBA" id="ARBA00022989"/>
    </source>
</evidence>
<comment type="subcellular location">
    <subcellularLocation>
        <location evidence="1">Cell membrane</location>
        <topology evidence="1">Multi-pass membrane protein</topology>
    </subcellularLocation>
</comment>
<feature type="transmembrane region" description="Helical" evidence="10">
    <location>
        <begin position="111"/>
        <end position="131"/>
    </location>
</feature>
<keyword evidence="3" id="KW-1003">Cell membrane</keyword>
<dbReference type="Pfam" id="PF00002">
    <property type="entry name" value="7tm_2"/>
    <property type="match status" value="1"/>
</dbReference>
<dbReference type="AlphaFoldDB" id="A0A814Y6H8"/>
<dbReference type="InterPro" id="IPR017981">
    <property type="entry name" value="GPCR_2-like_7TM"/>
</dbReference>
<comment type="similarity">
    <text evidence="2">Belongs to the G-protein coupled receptor 2 family.</text>
</comment>
<protein>
    <submittedName>
        <fullName evidence="13">Uncharacterized protein</fullName>
    </submittedName>
</protein>
<keyword evidence="6" id="KW-0297">G-protein coupled receptor</keyword>
<evidence type="ECO:0000256" key="10">
    <source>
        <dbReference type="SAM" id="Phobius"/>
    </source>
</evidence>
<comment type="caution">
    <text evidence="13">The sequence shown here is derived from an EMBL/GenBank/DDBJ whole genome shotgun (WGS) entry which is preliminary data.</text>
</comment>
<evidence type="ECO:0000256" key="4">
    <source>
        <dbReference type="ARBA" id="ARBA00022692"/>
    </source>
</evidence>
<dbReference type="SMART" id="SM00008">
    <property type="entry name" value="HormR"/>
    <property type="match status" value="1"/>
</dbReference>
<keyword evidence="5 10" id="KW-1133">Transmembrane helix</keyword>
<dbReference type="InterPro" id="IPR050332">
    <property type="entry name" value="GPCR_2"/>
</dbReference>
<dbReference type="Gene3D" id="4.10.1240.10">
    <property type="entry name" value="GPCR, family 2, extracellular hormone receptor domain"/>
    <property type="match status" value="1"/>
</dbReference>
<keyword evidence="4 10" id="KW-0812">Transmembrane</keyword>
<feature type="transmembrane region" description="Helical" evidence="10">
    <location>
        <begin position="394"/>
        <end position="413"/>
    </location>
</feature>
<accession>A0A814Y6H8</accession>
<dbReference type="InterPro" id="IPR000832">
    <property type="entry name" value="GPCR_2_secretin-like"/>
</dbReference>
<dbReference type="EMBL" id="CAJNOM010000204">
    <property type="protein sequence ID" value="CAF1225044.1"/>
    <property type="molecule type" value="Genomic_DNA"/>
</dbReference>
<dbReference type="PROSITE" id="PS50261">
    <property type="entry name" value="G_PROTEIN_RECEP_F2_4"/>
    <property type="match status" value="1"/>
</dbReference>
<evidence type="ECO:0000256" key="9">
    <source>
        <dbReference type="ARBA" id="ARBA00023224"/>
    </source>
</evidence>
<name>A0A814Y6H8_9BILA</name>
<feature type="transmembrane region" description="Helical" evidence="10">
    <location>
        <begin position="143"/>
        <end position="162"/>
    </location>
</feature>
<dbReference type="Proteomes" id="UP000663832">
    <property type="component" value="Unassembled WGS sequence"/>
</dbReference>
<dbReference type="PRINTS" id="PR00249">
    <property type="entry name" value="GPCRSECRETIN"/>
</dbReference>
<dbReference type="InterPro" id="IPR036445">
    <property type="entry name" value="GPCR_2_extracell_dom_sf"/>
</dbReference>
<feature type="transmembrane region" description="Helical" evidence="10">
    <location>
        <begin position="286"/>
        <end position="304"/>
    </location>
</feature>
<evidence type="ECO:0000256" key="6">
    <source>
        <dbReference type="ARBA" id="ARBA00023040"/>
    </source>
</evidence>
<dbReference type="GO" id="GO:0005886">
    <property type="term" value="C:plasma membrane"/>
    <property type="evidence" value="ECO:0007669"/>
    <property type="project" value="UniProtKB-SubCell"/>
</dbReference>
<evidence type="ECO:0000256" key="3">
    <source>
        <dbReference type="ARBA" id="ARBA00022475"/>
    </source>
</evidence>
<evidence type="ECO:0000256" key="1">
    <source>
        <dbReference type="ARBA" id="ARBA00004651"/>
    </source>
</evidence>
<keyword evidence="8" id="KW-0675">Receptor</keyword>
<dbReference type="OrthoDB" id="5967113at2759"/>
<gene>
    <name evidence="13" type="ORF">QVE165_LOCUS27118</name>
</gene>
<dbReference type="PROSITE" id="PS50227">
    <property type="entry name" value="G_PROTEIN_RECEP_F2_3"/>
    <property type="match status" value="1"/>
</dbReference>
<dbReference type="PANTHER" id="PTHR45620:SF17">
    <property type="entry name" value="PDF RECEPTOR"/>
    <property type="match status" value="1"/>
</dbReference>
<feature type="transmembrane region" description="Helical" evidence="10">
    <location>
        <begin position="357"/>
        <end position="374"/>
    </location>
</feature>
<evidence type="ECO:0000256" key="2">
    <source>
        <dbReference type="ARBA" id="ARBA00005314"/>
    </source>
</evidence>
<reference evidence="13" key="1">
    <citation type="submission" date="2021-02" db="EMBL/GenBank/DDBJ databases">
        <authorList>
            <person name="Nowell W R."/>
        </authorList>
    </citation>
    <scope>NUCLEOTIDE SEQUENCE</scope>
</reference>
<keyword evidence="7 10" id="KW-0472">Membrane</keyword>
<dbReference type="SUPFAM" id="SSF111418">
    <property type="entry name" value="Hormone receptor domain"/>
    <property type="match status" value="1"/>
</dbReference>
<proteinExistence type="inferred from homology"/>
<evidence type="ECO:0000313" key="13">
    <source>
        <dbReference type="EMBL" id="CAF1225044.1"/>
    </source>
</evidence>
<dbReference type="GO" id="GO:0008528">
    <property type="term" value="F:G protein-coupled peptide receptor activity"/>
    <property type="evidence" value="ECO:0007669"/>
    <property type="project" value="TreeGrafter"/>
</dbReference>
<evidence type="ECO:0000259" key="11">
    <source>
        <dbReference type="PROSITE" id="PS50227"/>
    </source>
</evidence>
<dbReference type="Gene3D" id="1.20.1070.10">
    <property type="entry name" value="Rhodopsin 7-helix transmembrane proteins"/>
    <property type="match status" value="1"/>
</dbReference>
<dbReference type="InterPro" id="IPR001879">
    <property type="entry name" value="GPCR_2_extracellular_dom"/>
</dbReference>
<evidence type="ECO:0000256" key="8">
    <source>
        <dbReference type="ARBA" id="ARBA00023170"/>
    </source>
</evidence>
<evidence type="ECO:0000313" key="14">
    <source>
        <dbReference type="Proteomes" id="UP000663832"/>
    </source>
</evidence>
<dbReference type="PANTHER" id="PTHR45620">
    <property type="entry name" value="PDF RECEPTOR-LIKE PROTEIN-RELATED"/>
    <property type="match status" value="1"/>
</dbReference>
<keyword evidence="9" id="KW-0807">Transducer</keyword>
<dbReference type="GO" id="GO:0007166">
    <property type="term" value="P:cell surface receptor signaling pathway"/>
    <property type="evidence" value="ECO:0007669"/>
    <property type="project" value="InterPro"/>
</dbReference>
<feature type="transmembrane region" description="Helical" evidence="10">
    <location>
        <begin position="192"/>
        <end position="217"/>
    </location>
</feature>
<organism evidence="13 14">
    <name type="scientific">Adineta steineri</name>
    <dbReference type="NCBI Taxonomy" id="433720"/>
    <lineage>
        <taxon>Eukaryota</taxon>
        <taxon>Metazoa</taxon>
        <taxon>Spiralia</taxon>
        <taxon>Gnathifera</taxon>
        <taxon>Rotifera</taxon>
        <taxon>Eurotatoria</taxon>
        <taxon>Bdelloidea</taxon>
        <taxon>Adinetida</taxon>
        <taxon>Adinetidae</taxon>
        <taxon>Adineta</taxon>
    </lineage>
</organism>